<organism evidence="4">
    <name type="scientific">Cryptococcus bacillisporus CA1280</name>
    <dbReference type="NCBI Taxonomy" id="1296109"/>
    <lineage>
        <taxon>Eukaryota</taxon>
        <taxon>Fungi</taxon>
        <taxon>Dikarya</taxon>
        <taxon>Basidiomycota</taxon>
        <taxon>Agaricomycotina</taxon>
        <taxon>Tremellomycetes</taxon>
        <taxon>Tremellales</taxon>
        <taxon>Cryptococcaceae</taxon>
        <taxon>Cryptococcus</taxon>
        <taxon>Cryptococcus gattii species complex</taxon>
    </lineage>
</organism>
<dbReference type="PANTHER" id="PTHR46910">
    <property type="entry name" value="TRANSCRIPTION FACTOR PDR1"/>
    <property type="match status" value="1"/>
</dbReference>
<dbReference type="Pfam" id="PF00172">
    <property type="entry name" value="Zn_clus"/>
    <property type="match status" value="1"/>
</dbReference>
<protein>
    <submittedName>
        <fullName evidence="4">Unplaced genomic scaffold supercont1.53, whole genome shotgun sequence</fullName>
    </submittedName>
</protein>
<dbReference type="InterPro" id="IPR050987">
    <property type="entry name" value="AtrR-like"/>
</dbReference>
<dbReference type="InterPro" id="IPR036864">
    <property type="entry name" value="Zn2-C6_fun-type_DNA-bd_sf"/>
</dbReference>
<evidence type="ECO:0000259" key="3">
    <source>
        <dbReference type="PROSITE" id="PS50048"/>
    </source>
</evidence>
<dbReference type="InterPro" id="IPR007219">
    <property type="entry name" value="XnlR_reg_dom"/>
</dbReference>
<reference evidence="4" key="1">
    <citation type="submission" date="2015-01" db="EMBL/GenBank/DDBJ databases">
        <title>The Genome Sequence of Cryptococcus gattii CA1280.</title>
        <authorList>
            <consortium name="The Broad Institute Genomics Platform"/>
            <person name="Cuomo C."/>
            <person name="Litvintseva A."/>
            <person name="Chen Y."/>
            <person name="Heitman J."/>
            <person name="Sun S."/>
            <person name="Springer D."/>
            <person name="Dromer F."/>
            <person name="Young S."/>
            <person name="Zeng Q."/>
            <person name="Gargeya S."/>
            <person name="Abouelleil A."/>
            <person name="Alvarado L."/>
            <person name="Chapman S.B."/>
            <person name="Gainer-Dewar J."/>
            <person name="Goldberg J."/>
            <person name="Griggs A."/>
            <person name="Gujja S."/>
            <person name="Hansen M."/>
            <person name="Howarth C."/>
            <person name="Imamovic A."/>
            <person name="Larimer J."/>
            <person name="Murphy C."/>
            <person name="Naylor J."/>
            <person name="Pearson M."/>
            <person name="Priest M."/>
            <person name="Roberts A."/>
            <person name="Saif S."/>
            <person name="Shea T."/>
            <person name="Sykes S."/>
            <person name="Wortman J."/>
            <person name="Nusbaum C."/>
            <person name="Birren B."/>
        </authorList>
    </citation>
    <scope>NUCLEOTIDE SEQUENCE [LARGE SCALE GENOMIC DNA]</scope>
    <source>
        <strain evidence="4">CA1280</strain>
    </source>
</reference>
<dbReference type="CDD" id="cd12148">
    <property type="entry name" value="fungal_TF_MHR"/>
    <property type="match status" value="1"/>
</dbReference>
<keyword evidence="1" id="KW-0479">Metal-binding</keyword>
<accession>A0A0D0U767</accession>
<dbReference type="PROSITE" id="PS50048">
    <property type="entry name" value="ZN2_CY6_FUNGAL_2"/>
    <property type="match status" value="1"/>
</dbReference>
<dbReference type="GO" id="GO:0003677">
    <property type="term" value="F:DNA binding"/>
    <property type="evidence" value="ECO:0007669"/>
    <property type="project" value="InterPro"/>
</dbReference>
<proteinExistence type="predicted"/>
<keyword evidence="2" id="KW-0539">Nucleus</keyword>
<name>A0A0D0U767_CRYGA</name>
<dbReference type="SUPFAM" id="SSF57701">
    <property type="entry name" value="Zn2/Cys6 DNA-binding domain"/>
    <property type="match status" value="1"/>
</dbReference>
<evidence type="ECO:0000256" key="1">
    <source>
        <dbReference type="ARBA" id="ARBA00022723"/>
    </source>
</evidence>
<dbReference type="AlphaFoldDB" id="A0A0D0U767"/>
<dbReference type="PANTHER" id="PTHR46910:SF18">
    <property type="entry name" value="ZN(II)2CYS6 TRANSCRIPTION FACTOR (EUROFUNG)"/>
    <property type="match status" value="1"/>
</dbReference>
<dbReference type="GO" id="GO:0000981">
    <property type="term" value="F:DNA-binding transcription factor activity, RNA polymerase II-specific"/>
    <property type="evidence" value="ECO:0007669"/>
    <property type="project" value="InterPro"/>
</dbReference>
<dbReference type="GO" id="GO:0008270">
    <property type="term" value="F:zinc ion binding"/>
    <property type="evidence" value="ECO:0007669"/>
    <property type="project" value="InterPro"/>
</dbReference>
<dbReference type="CDD" id="cd00067">
    <property type="entry name" value="GAL4"/>
    <property type="match status" value="1"/>
</dbReference>
<dbReference type="Gene3D" id="4.10.240.10">
    <property type="entry name" value="Zn(2)-C6 fungal-type DNA-binding domain"/>
    <property type="match status" value="1"/>
</dbReference>
<gene>
    <name evidence="4" type="ORF">I312_06750</name>
</gene>
<dbReference type="SMART" id="SM00066">
    <property type="entry name" value="GAL4"/>
    <property type="match status" value="1"/>
</dbReference>
<dbReference type="Pfam" id="PF04082">
    <property type="entry name" value="Fungal_trans"/>
    <property type="match status" value="1"/>
</dbReference>
<dbReference type="OrthoDB" id="2123952at2759"/>
<dbReference type="EMBL" id="KN848025">
    <property type="protein sequence ID" value="KIR44048.1"/>
    <property type="molecule type" value="Genomic_DNA"/>
</dbReference>
<sequence>MLGSKRKRVTRACDRCHKLGNKCSPSETPPLCQPCIDYGQKCTYDRPQGRRGAPPKNAPLQPAPSSIRASIISERIATTNIDLDTTLQLAEVYRMTVYPVYCFFHWPTFINHVKARRQDNDRSFQASVMAVCAVAAARLRDGACNELLKVWSPPSSQSDSSGITDIPIISNVHGLRSAALSSISSRAPGSGPEFDDLRATALLTILGIQNGDFDQLQIMLGQYHGMSAQLAFHDESQWPEGLEEWEVQERRCLYWSIYTLDVFASSVWGGMVRHRSCQSFVSYPDHRLDDAVSLSPTLAGELDTVNWIQGWNTVTDLYRAMEEIMDAAAYQNQRAAPHKPPDLPSPFGRPPLSVIESWPVIRDRYDALPSVFKETKPLTGIFVDNVYSFQAANLSVTLQAVRMAIACCQPMSMADRCQIAGELLDILANIPTAYMQLISAPFLHQLSAVGSLLGSVVQGPLTISTYLHIRQILLSFANLLACLETPFIPGGGISERLLKHIARIDLFMQATVDNRKPDHHIFRGESPTVSYACRARTNTAPRPNSQINGPKSPKISVVSHAEKPVDESSHELPFDSSLISNPISQPAFEAIGQTSYNDTVFTLPDDLISYWPLDADQQTIFDSFFVPHNSFT</sequence>
<feature type="domain" description="Zn(2)-C6 fungal-type" evidence="3">
    <location>
        <begin position="12"/>
        <end position="44"/>
    </location>
</feature>
<dbReference type="InterPro" id="IPR001138">
    <property type="entry name" value="Zn2Cys6_DnaBD"/>
</dbReference>
<dbReference type="HOGENOM" id="CLU_016203_1_0_1"/>
<evidence type="ECO:0000313" key="4">
    <source>
        <dbReference type="EMBL" id="KIR44048.1"/>
    </source>
</evidence>
<evidence type="ECO:0000256" key="2">
    <source>
        <dbReference type="ARBA" id="ARBA00023242"/>
    </source>
</evidence>
<dbReference type="GO" id="GO:0006351">
    <property type="term" value="P:DNA-templated transcription"/>
    <property type="evidence" value="ECO:0007669"/>
    <property type="project" value="InterPro"/>
</dbReference>